<name>A0AA37SYU5_9ALTE</name>
<dbReference type="SUPFAM" id="SSF52833">
    <property type="entry name" value="Thioredoxin-like"/>
    <property type="match status" value="1"/>
</dbReference>
<organism evidence="3 4">
    <name type="scientific">Agaribacter marinus</name>
    <dbReference type="NCBI Taxonomy" id="1431249"/>
    <lineage>
        <taxon>Bacteria</taxon>
        <taxon>Pseudomonadati</taxon>
        <taxon>Pseudomonadota</taxon>
        <taxon>Gammaproteobacteria</taxon>
        <taxon>Alteromonadales</taxon>
        <taxon>Alteromonadaceae</taxon>
        <taxon>Agaribacter</taxon>
    </lineage>
</organism>
<proteinExistence type="predicted"/>
<dbReference type="PROSITE" id="PS51352">
    <property type="entry name" value="THIOREDOXIN_2"/>
    <property type="match status" value="1"/>
</dbReference>
<accession>A0AA37SYU5</accession>
<dbReference type="Pfam" id="PF00578">
    <property type="entry name" value="AhpC-TSA"/>
    <property type="match status" value="1"/>
</dbReference>
<dbReference type="Gene3D" id="3.40.30.10">
    <property type="entry name" value="Glutaredoxin"/>
    <property type="match status" value="1"/>
</dbReference>
<reference evidence="3" key="1">
    <citation type="journal article" date="2014" name="Int. J. Syst. Evol. Microbiol.">
        <title>Complete genome sequence of Corynebacterium casei LMG S-19264T (=DSM 44701T), isolated from a smear-ripened cheese.</title>
        <authorList>
            <consortium name="US DOE Joint Genome Institute (JGI-PGF)"/>
            <person name="Walter F."/>
            <person name="Albersmeier A."/>
            <person name="Kalinowski J."/>
            <person name="Ruckert C."/>
        </authorList>
    </citation>
    <scope>NUCLEOTIDE SEQUENCE</scope>
    <source>
        <strain evidence="3">NBRC 110023</strain>
    </source>
</reference>
<keyword evidence="4" id="KW-1185">Reference proteome</keyword>
<dbReference type="Proteomes" id="UP001156601">
    <property type="component" value="Unassembled WGS sequence"/>
</dbReference>
<sequence length="158" mass="17382">MAVHSAHAQENSKPAQMPDWVLYKQDGTLVKSSDYTGKPLILHFWATWCPYCKRLQPGLDAIQKKYSEKGLHVLAVSLKEESGAKPQSELESRGLSLQTLVNGESLGIDQLNIDGTPTTLFIGPDGKILGSTMQSDPQDPKWEAVANYLIGLQDEKSD</sequence>
<evidence type="ECO:0000256" key="1">
    <source>
        <dbReference type="ARBA" id="ARBA00023284"/>
    </source>
</evidence>
<dbReference type="GO" id="GO:0015036">
    <property type="term" value="F:disulfide oxidoreductase activity"/>
    <property type="evidence" value="ECO:0007669"/>
    <property type="project" value="UniProtKB-ARBA"/>
</dbReference>
<evidence type="ECO:0000313" key="4">
    <source>
        <dbReference type="Proteomes" id="UP001156601"/>
    </source>
</evidence>
<protein>
    <recommendedName>
        <fullName evidence="2">Thioredoxin domain-containing protein</fullName>
    </recommendedName>
</protein>
<keyword evidence="1" id="KW-0676">Redox-active center</keyword>
<dbReference type="EMBL" id="BSOT01000009">
    <property type="protein sequence ID" value="GLR72208.1"/>
    <property type="molecule type" value="Genomic_DNA"/>
</dbReference>
<dbReference type="PROSITE" id="PS00194">
    <property type="entry name" value="THIOREDOXIN_1"/>
    <property type="match status" value="1"/>
</dbReference>
<dbReference type="AlphaFoldDB" id="A0AA37SYU5"/>
<dbReference type="InterPro" id="IPR000866">
    <property type="entry name" value="AhpC/TSA"/>
</dbReference>
<dbReference type="GO" id="GO:0016209">
    <property type="term" value="F:antioxidant activity"/>
    <property type="evidence" value="ECO:0007669"/>
    <property type="project" value="InterPro"/>
</dbReference>
<feature type="domain" description="Thioredoxin" evidence="2">
    <location>
        <begin position="11"/>
        <end position="154"/>
    </location>
</feature>
<comment type="caution">
    <text evidence="3">The sequence shown here is derived from an EMBL/GenBank/DDBJ whole genome shotgun (WGS) entry which is preliminary data.</text>
</comment>
<reference evidence="3" key="2">
    <citation type="submission" date="2023-01" db="EMBL/GenBank/DDBJ databases">
        <title>Draft genome sequence of Agaribacter marinus strain NBRC 110023.</title>
        <authorList>
            <person name="Sun Q."/>
            <person name="Mori K."/>
        </authorList>
    </citation>
    <scope>NUCLEOTIDE SEQUENCE</scope>
    <source>
        <strain evidence="3">NBRC 110023</strain>
    </source>
</reference>
<dbReference type="InterPro" id="IPR036249">
    <property type="entry name" value="Thioredoxin-like_sf"/>
</dbReference>
<dbReference type="PANTHER" id="PTHR42852:SF13">
    <property type="entry name" value="PROTEIN DIPZ"/>
    <property type="match status" value="1"/>
</dbReference>
<dbReference type="CDD" id="cd02966">
    <property type="entry name" value="TlpA_like_family"/>
    <property type="match status" value="1"/>
</dbReference>
<gene>
    <name evidence="3" type="ORF">GCM10007852_31160</name>
</gene>
<dbReference type="PANTHER" id="PTHR42852">
    <property type="entry name" value="THIOL:DISULFIDE INTERCHANGE PROTEIN DSBE"/>
    <property type="match status" value="1"/>
</dbReference>
<evidence type="ECO:0000259" key="2">
    <source>
        <dbReference type="PROSITE" id="PS51352"/>
    </source>
</evidence>
<evidence type="ECO:0000313" key="3">
    <source>
        <dbReference type="EMBL" id="GLR72208.1"/>
    </source>
</evidence>
<dbReference type="InterPro" id="IPR017937">
    <property type="entry name" value="Thioredoxin_CS"/>
</dbReference>
<dbReference type="InterPro" id="IPR050553">
    <property type="entry name" value="Thioredoxin_ResA/DsbE_sf"/>
</dbReference>
<dbReference type="InterPro" id="IPR013766">
    <property type="entry name" value="Thioredoxin_domain"/>
</dbReference>